<feature type="region of interest" description="Disordered" evidence="7">
    <location>
        <begin position="176"/>
        <end position="203"/>
    </location>
</feature>
<evidence type="ECO:0000256" key="6">
    <source>
        <dbReference type="ARBA" id="ARBA00023136"/>
    </source>
</evidence>
<accession>A0AA89QJR9</accession>
<evidence type="ECO:0000256" key="2">
    <source>
        <dbReference type="ARBA" id="ARBA00022448"/>
    </source>
</evidence>
<protein>
    <submittedName>
        <fullName evidence="9">Uncharacterized protein</fullName>
    </submittedName>
</protein>
<keyword evidence="5 8" id="KW-1133">Transmembrane helix</keyword>
<feature type="compositionally biased region" description="Gly residues" evidence="7">
    <location>
        <begin position="188"/>
        <end position="203"/>
    </location>
</feature>
<keyword evidence="4 8" id="KW-0812">Transmembrane</keyword>
<evidence type="ECO:0000256" key="3">
    <source>
        <dbReference type="ARBA" id="ARBA00022475"/>
    </source>
</evidence>
<dbReference type="InterPro" id="IPR035906">
    <property type="entry name" value="MetI-like_sf"/>
</dbReference>
<name>A0AA89QJR9_STRCU</name>
<evidence type="ECO:0000256" key="5">
    <source>
        <dbReference type="ARBA" id="ARBA00022989"/>
    </source>
</evidence>
<comment type="caution">
    <text evidence="9">The sequence shown here is derived from an EMBL/GenBank/DDBJ whole genome shotgun (WGS) entry which is preliminary data.</text>
</comment>
<keyword evidence="6 8" id="KW-0472">Membrane</keyword>
<keyword evidence="3" id="KW-1003">Cell membrane</keyword>
<keyword evidence="2" id="KW-0813">Transport</keyword>
<evidence type="ECO:0000313" key="9">
    <source>
        <dbReference type="EMBL" id="MBB5816740.1"/>
    </source>
</evidence>
<dbReference type="EMBL" id="JACHLX010000002">
    <property type="protein sequence ID" value="MBB5816740.1"/>
    <property type="molecule type" value="Genomic_DNA"/>
</dbReference>
<dbReference type="Proteomes" id="UP000579531">
    <property type="component" value="Unassembled WGS sequence"/>
</dbReference>
<dbReference type="SUPFAM" id="SSF161098">
    <property type="entry name" value="MetI-like"/>
    <property type="match status" value="1"/>
</dbReference>
<feature type="transmembrane region" description="Helical" evidence="8">
    <location>
        <begin position="53"/>
        <end position="75"/>
    </location>
</feature>
<evidence type="ECO:0000313" key="10">
    <source>
        <dbReference type="Proteomes" id="UP000579531"/>
    </source>
</evidence>
<evidence type="ECO:0000256" key="7">
    <source>
        <dbReference type="SAM" id="MobiDB-lite"/>
    </source>
</evidence>
<evidence type="ECO:0000256" key="1">
    <source>
        <dbReference type="ARBA" id="ARBA00004651"/>
    </source>
</evidence>
<evidence type="ECO:0000256" key="4">
    <source>
        <dbReference type="ARBA" id="ARBA00022692"/>
    </source>
</evidence>
<dbReference type="GO" id="GO:0005886">
    <property type="term" value="C:plasma membrane"/>
    <property type="evidence" value="ECO:0007669"/>
    <property type="project" value="UniProtKB-SubCell"/>
</dbReference>
<dbReference type="PANTHER" id="PTHR43227:SF8">
    <property type="entry name" value="DIACETYLCHITOBIOSE UPTAKE SYSTEM PERMEASE PROTEIN DASB"/>
    <property type="match status" value="1"/>
</dbReference>
<sequence>MVLFLLLFLAPLGYAAYLSLFQERLIGGTVFVGLDNYVTALKDPQLLSGIGRVALFFALQVPLMLLLALLFALALDSGLLRLARVIRLGTALEPELVAPGHRLPGAPVDASAIAATRDYLVAFEAELGKAADGAALTAALVERYPDNGMLIAAQLGAKVAKGEMKWGGYERVRHVHRPGRRRTPPVPGLGGRRPGGAAGHARP</sequence>
<comment type="subcellular location">
    <subcellularLocation>
        <location evidence="1">Cell membrane</location>
        <topology evidence="1">Multi-pass membrane protein</topology>
    </subcellularLocation>
</comment>
<dbReference type="InterPro" id="IPR050809">
    <property type="entry name" value="UgpAE/MalFG_permease"/>
</dbReference>
<dbReference type="PANTHER" id="PTHR43227">
    <property type="entry name" value="BLL4140 PROTEIN"/>
    <property type="match status" value="1"/>
</dbReference>
<proteinExistence type="predicted"/>
<dbReference type="Gene3D" id="1.10.3720.10">
    <property type="entry name" value="MetI-like"/>
    <property type="match status" value="1"/>
</dbReference>
<keyword evidence="10" id="KW-1185">Reference proteome</keyword>
<reference evidence="9 10" key="1">
    <citation type="submission" date="2020-08" db="EMBL/GenBank/DDBJ databases">
        <title>Sequencing the genomes of 1000 actinobacteria strains.</title>
        <authorList>
            <person name="Klenk H.-P."/>
        </authorList>
    </citation>
    <scope>NUCLEOTIDE SEQUENCE [LARGE SCALE GENOMIC DNA]</scope>
    <source>
        <strain evidence="9 10">DSM 40129</strain>
    </source>
</reference>
<organism evidence="9 10">
    <name type="scientific">Streptomyces collinus</name>
    <dbReference type="NCBI Taxonomy" id="42684"/>
    <lineage>
        <taxon>Bacteria</taxon>
        <taxon>Bacillati</taxon>
        <taxon>Actinomycetota</taxon>
        <taxon>Actinomycetes</taxon>
        <taxon>Kitasatosporales</taxon>
        <taxon>Streptomycetaceae</taxon>
        <taxon>Streptomyces</taxon>
    </lineage>
</organism>
<dbReference type="AlphaFoldDB" id="A0AA89QJR9"/>
<evidence type="ECO:0000256" key="8">
    <source>
        <dbReference type="SAM" id="Phobius"/>
    </source>
</evidence>
<gene>
    <name evidence="9" type="ORF">HNR72_007862</name>
</gene>